<feature type="compositionally biased region" description="Basic and acidic residues" evidence="1">
    <location>
        <begin position="1"/>
        <end position="13"/>
    </location>
</feature>
<protein>
    <submittedName>
        <fullName evidence="2">POLYNUCLEOTIDE KINASE-3'-PHOSPHATASE</fullName>
    </submittedName>
</protein>
<feature type="region of interest" description="Disordered" evidence="1">
    <location>
        <begin position="1"/>
        <end position="32"/>
    </location>
</feature>
<dbReference type="GO" id="GO:0046404">
    <property type="term" value="F:ATP-dependent polydeoxyribonucleotide 5'-hydroxyl-kinase activity"/>
    <property type="evidence" value="ECO:0007669"/>
    <property type="project" value="TreeGrafter"/>
</dbReference>
<keyword evidence="2" id="KW-0808">Transferase</keyword>
<dbReference type="SUPFAM" id="SSF52540">
    <property type="entry name" value="P-loop containing nucleoside triphosphate hydrolases"/>
    <property type="match status" value="1"/>
</dbReference>
<dbReference type="STRING" id="401625.A0A0P1B9U3"/>
<organism evidence="2 3">
    <name type="scientific">Ceraceosorus bombacis</name>
    <dbReference type="NCBI Taxonomy" id="401625"/>
    <lineage>
        <taxon>Eukaryota</taxon>
        <taxon>Fungi</taxon>
        <taxon>Dikarya</taxon>
        <taxon>Basidiomycota</taxon>
        <taxon>Ustilaginomycotina</taxon>
        <taxon>Exobasidiomycetes</taxon>
        <taxon>Ceraceosorales</taxon>
        <taxon>Ceraceosoraceae</taxon>
        <taxon>Ceraceosorus</taxon>
    </lineage>
</organism>
<evidence type="ECO:0000313" key="2">
    <source>
        <dbReference type="EMBL" id="CEH12182.1"/>
    </source>
</evidence>
<dbReference type="PANTHER" id="PTHR12083">
    <property type="entry name" value="BIFUNCTIONAL POLYNUCLEOTIDE PHOSPHATASE/KINASE"/>
    <property type="match status" value="1"/>
</dbReference>
<dbReference type="Proteomes" id="UP000054845">
    <property type="component" value="Unassembled WGS sequence"/>
</dbReference>
<dbReference type="EMBL" id="CCYA01000118">
    <property type="protein sequence ID" value="CEH12182.1"/>
    <property type="molecule type" value="Genomic_DNA"/>
</dbReference>
<keyword evidence="3" id="KW-1185">Reference proteome</keyword>
<keyword evidence="2" id="KW-0418">Kinase</keyword>
<dbReference type="AlphaFoldDB" id="A0A0P1B9U3"/>
<dbReference type="PANTHER" id="PTHR12083:SF9">
    <property type="entry name" value="BIFUNCTIONAL POLYNUCLEOTIDE PHOSPHATASE_KINASE"/>
    <property type="match status" value="1"/>
</dbReference>
<dbReference type="GO" id="GO:0006281">
    <property type="term" value="P:DNA repair"/>
    <property type="evidence" value="ECO:0007669"/>
    <property type="project" value="TreeGrafter"/>
</dbReference>
<accession>A0A0P1B9U3</accession>
<dbReference type="OrthoDB" id="3512845at2759"/>
<name>A0A0P1B9U3_9BASI</name>
<dbReference type="GO" id="GO:0046403">
    <property type="term" value="F:polynucleotide 3'-phosphatase activity"/>
    <property type="evidence" value="ECO:0007669"/>
    <property type="project" value="TreeGrafter"/>
</dbReference>
<dbReference type="Gene3D" id="3.40.50.300">
    <property type="entry name" value="P-loop containing nucleotide triphosphate hydrolases"/>
    <property type="match status" value="1"/>
</dbReference>
<reference evidence="2 3" key="1">
    <citation type="submission" date="2014-09" db="EMBL/GenBank/DDBJ databases">
        <authorList>
            <person name="Magalhaes I.L.F."/>
            <person name="Oliveira U."/>
            <person name="Santos F.R."/>
            <person name="Vidigal T.H.D.A."/>
            <person name="Brescovit A.D."/>
            <person name="Santos A.J."/>
        </authorList>
    </citation>
    <scope>NUCLEOTIDE SEQUENCE [LARGE SCALE GENOMIC DNA]</scope>
</reference>
<dbReference type="InterPro" id="IPR027417">
    <property type="entry name" value="P-loop_NTPase"/>
</dbReference>
<dbReference type="Pfam" id="PF13671">
    <property type="entry name" value="AAA_33"/>
    <property type="match status" value="1"/>
</dbReference>
<evidence type="ECO:0000313" key="3">
    <source>
        <dbReference type="Proteomes" id="UP000054845"/>
    </source>
</evidence>
<evidence type="ECO:0000256" key="1">
    <source>
        <dbReference type="SAM" id="MobiDB-lite"/>
    </source>
</evidence>
<sequence>MTEKDELMLKGEDADGAANAERPIPRAPIAPPYKELTLSTEARPLLGAGSSSSCDKVTFPIAALPAARDDRPHLLVLCGVVGSGKSSFAQSLCSLQRPRYIRASQDVLGDRRSVISLVSQHLSQRSNVVVDRTNADASQRAYWLDLGQQYGAKTDIIVFDTPFSTCQARLRARKDHETLKSPAQALNQREARARLGASVLPPSATHLELRVAAALDFTCHQSSMSNLRRRLRRTEKQTVLPAYALPSALF</sequence>
<dbReference type="GO" id="GO:0003690">
    <property type="term" value="F:double-stranded DNA binding"/>
    <property type="evidence" value="ECO:0007669"/>
    <property type="project" value="TreeGrafter"/>
</dbReference>
<proteinExistence type="predicted"/>